<dbReference type="PANTHER" id="PTHR31157">
    <property type="entry name" value="SCP DOMAIN-CONTAINING PROTEIN"/>
    <property type="match status" value="1"/>
</dbReference>
<accession>A0A4P9Z629</accession>
<dbReference type="AlphaFoldDB" id="A0A4P9Z629"/>
<dbReference type="Proteomes" id="UP000278143">
    <property type="component" value="Unassembled WGS sequence"/>
</dbReference>
<feature type="signal peptide" evidence="2">
    <location>
        <begin position="1"/>
        <end position="24"/>
    </location>
</feature>
<organism evidence="4 5">
    <name type="scientific">Syncephalis pseudoplumigaleata</name>
    <dbReference type="NCBI Taxonomy" id="1712513"/>
    <lineage>
        <taxon>Eukaryota</taxon>
        <taxon>Fungi</taxon>
        <taxon>Fungi incertae sedis</taxon>
        <taxon>Zoopagomycota</taxon>
        <taxon>Zoopagomycotina</taxon>
        <taxon>Zoopagomycetes</taxon>
        <taxon>Zoopagales</taxon>
        <taxon>Piptocephalidaceae</taxon>
        <taxon>Syncephalis</taxon>
    </lineage>
</organism>
<evidence type="ECO:0000259" key="3">
    <source>
        <dbReference type="Pfam" id="PF00188"/>
    </source>
</evidence>
<evidence type="ECO:0000256" key="1">
    <source>
        <dbReference type="SAM" id="MobiDB-lite"/>
    </source>
</evidence>
<feature type="region of interest" description="Disordered" evidence="1">
    <location>
        <begin position="168"/>
        <end position="211"/>
    </location>
</feature>
<evidence type="ECO:0000313" key="4">
    <source>
        <dbReference type="EMBL" id="RKP27100.1"/>
    </source>
</evidence>
<dbReference type="EMBL" id="KZ989270">
    <property type="protein sequence ID" value="RKP27100.1"/>
    <property type="molecule type" value="Genomic_DNA"/>
</dbReference>
<dbReference type="PANTHER" id="PTHR31157:SF1">
    <property type="entry name" value="SCP DOMAIN-CONTAINING PROTEIN"/>
    <property type="match status" value="1"/>
</dbReference>
<feature type="domain" description="SCP" evidence="3">
    <location>
        <begin position="33"/>
        <end position="143"/>
    </location>
</feature>
<dbReference type="Pfam" id="PF00188">
    <property type="entry name" value="CAP"/>
    <property type="match status" value="1"/>
</dbReference>
<keyword evidence="2" id="KW-0732">Signal</keyword>
<dbReference type="SUPFAM" id="SSF55797">
    <property type="entry name" value="PR-1-like"/>
    <property type="match status" value="1"/>
</dbReference>
<keyword evidence="5" id="KW-1185">Reference proteome</keyword>
<feature type="chain" id="PRO_5020812314" description="SCP domain-containing protein" evidence="2">
    <location>
        <begin position="25"/>
        <end position="243"/>
    </location>
</feature>
<feature type="region of interest" description="Disordered" evidence="1">
    <location>
        <begin position="54"/>
        <end position="74"/>
    </location>
</feature>
<dbReference type="Gene3D" id="3.40.33.10">
    <property type="entry name" value="CAP"/>
    <property type="match status" value="1"/>
</dbReference>
<feature type="compositionally biased region" description="Low complexity" evidence="1">
    <location>
        <begin position="191"/>
        <end position="208"/>
    </location>
</feature>
<dbReference type="OrthoDB" id="5598033at2759"/>
<name>A0A4P9Z629_9FUNG</name>
<gene>
    <name evidence="4" type="ORF">SYNPS1DRAFT_21291</name>
</gene>
<sequence>MKQSSVYLILQASALLLWPMLAEAYNRQRLLCLLNDSRVKAGLKPLKEDSVLNSTADQVSSTQAKSKAKTPPPTDAALLSEVNLNGYRPWIVVKQAVIQGARNEEECVKQWMASPQLRAPLLDPTVTRWGGSVVYNEGVAYWTSMVGNDGDPTQDDVTACPVGEDIVVEGEPGTGTSTTPAPKPADPSDLTAALATPPPATNATKAVASAGADQKPVAMVDLGTIDADTMEERVRNTADDASE</sequence>
<dbReference type="InterPro" id="IPR035940">
    <property type="entry name" value="CAP_sf"/>
</dbReference>
<protein>
    <recommendedName>
        <fullName evidence="3">SCP domain-containing protein</fullName>
    </recommendedName>
</protein>
<reference evidence="5" key="1">
    <citation type="journal article" date="2018" name="Nat. Microbiol.">
        <title>Leveraging single-cell genomics to expand the fungal tree of life.</title>
        <authorList>
            <person name="Ahrendt S.R."/>
            <person name="Quandt C.A."/>
            <person name="Ciobanu D."/>
            <person name="Clum A."/>
            <person name="Salamov A."/>
            <person name="Andreopoulos B."/>
            <person name="Cheng J.F."/>
            <person name="Woyke T."/>
            <person name="Pelin A."/>
            <person name="Henrissat B."/>
            <person name="Reynolds N.K."/>
            <person name="Benny G.L."/>
            <person name="Smith M.E."/>
            <person name="James T.Y."/>
            <person name="Grigoriev I.V."/>
        </authorList>
    </citation>
    <scope>NUCLEOTIDE SEQUENCE [LARGE SCALE GENOMIC DNA]</scope>
    <source>
        <strain evidence="5">Benny S71-1</strain>
    </source>
</reference>
<dbReference type="InterPro" id="IPR014044">
    <property type="entry name" value="CAP_dom"/>
</dbReference>
<evidence type="ECO:0000256" key="2">
    <source>
        <dbReference type="SAM" id="SignalP"/>
    </source>
</evidence>
<evidence type="ECO:0000313" key="5">
    <source>
        <dbReference type="Proteomes" id="UP000278143"/>
    </source>
</evidence>
<proteinExistence type="predicted"/>
<feature type="compositionally biased region" description="Polar residues" evidence="1">
    <location>
        <begin position="54"/>
        <end position="65"/>
    </location>
</feature>